<dbReference type="Gene3D" id="1.10.443.10">
    <property type="entry name" value="Intergrase catalytic core"/>
    <property type="match status" value="1"/>
</dbReference>
<dbReference type="EMBL" id="CP058708">
    <property type="protein sequence ID" value="QLH49737.1"/>
    <property type="molecule type" value="Genomic_DNA"/>
</dbReference>
<accession>A0A7D5SBJ5</accession>
<protein>
    <submittedName>
        <fullName evidence="2">Uncharacterized protein</fullName>
    </submittedName>
</protein>
<keyword evidence="1" id="KW-0233">DNA recombination</keyword>
<dbReference type="KEGG" id="acog:HWD57_08045"/>
<evidence type="ECO:0000313" key="3">
    <source>
        <dbReference type="Proteomes" id="UP000509684"/>
    </source>
</evidence>
<dbReference type="GO" id="GO:0003677">
    <property type="term" value="F:DNA binding"/>
    <property type="evidence" value="ECO:0007669"/>
    <property type="project" value="InterPro"/>
</dbReference>
<dbReference type="InterPro" id="IPR011010">
    <property type="entry name" value="DNA_brk_join_enz"/>
</dbReference>
<dbReference type="Proteomes" id="UP000509684">
    <property type="component" value="Chromosome"/>
</dbReference>
<evidence type="ECO:0000313" key="2">
    <source>
        <dbReference type="EMBL" id="QLH49737.1"/>
    </source>
</evidence>
<dbReference type="AlphaFoldDB" id="A0A7D5SBJ5"/>
<sequence length="51" mass="5657">MPPLLEAGVNLRVIQQNLGPGRLETTRVYLHLTSKGQEEAVARINELMADL</sequence>
<name>A0A7D5SBJ5_9PROT</name>
<dbReference type="InterPro" id="IPR013762">
    <property type="entry name" value="Integrase-like_cat_sf"/>
</dbReference>
<proteinExistence type="predicted"/>
<evidence type="ECO:0000256" key="1">
    <source>
        <dbReference type="ARBA" id="ARBA00023172"/>
    </source>
</evidence>
<dbReference type="GO" id="GO:0006310">
    <property type="term" value="P:DNA recombination"/>
    <property type="evidence" value="ECO:0007669"/>
    <property type="project" value="UniProtKB-KW"/>
</dbReference>
<dbReference type="GO" id="GO:0015074">
    <property type="term" value="P:DNA integration"/>
    <property type="evidence" value="ECO:0007669"/>
    <property type="project" value="InterPro"/>
</dbReference>
<dbReference type="SUPFAM" id="SSF56349">
    <property type="entry name" value="DNA breaking-rejoining enzymes"/>
    <property type="match status" value="1"/>
</dbReference>
<reference evidence="2 3" key="1">
    <citation type="journal article" date="2019" name="Microbiome">
        <title>Annotated bacterial chromosomes from frame-shift-corrected long-read metagenomic data.</title>
        <authorList>
            <person name="Arumugam K."/>
            <person name="Bagci C."/>
            <person name="Bessarab I."/>
            <person name="Beier S."/>
            <person name="Buchfink B."/>
            <person name="Gorska A."/>
            <person name="Qiu G."/>
            <person name="Huson D.H."/>
            <person name="Williams R.B.H."/>
        </authorList>
    </citation>
    <scope>NUCLEOTIDE SEQUENCE [LARGE SCALE GENOMIC DNA]</scope>
    <source>
        <strain evidence="2">SSA1</strain>
    </source>
</reference>
<organism evidence="2 3">
    <name type="scientific">Candidatus Accumulibacter cognatus</name>
    <dbReference type="NCBI Taxonomy" id="2954383"/>
    <lineage>
        <taxon>Bacteria</taxon>
        <taxon>Pseudomonadati</taxon>
        <taxon>Pseudomonadota</taxon>
        <taxon>Betaproteobacteria</taxon>
        <taxon>Candidatus Accumulibacter</taxon>
    </lineage>
</organism>
<gene>
    <name evidence="2" type="ORF">HWD57_08045</name>
</gene>